<feature type="active site" evidence="15">
    <location>
        <position position="118"/>
    </location>
</feature>
<dbReference type="CDD" id="cd10845">
    <property type="entry name" value="DSRM_RNAse_III_family"/>
    <property type="match status" value="1"/>
</dbReference>
<comment type="subcellular location">
    <subcellularLocation>
        <location evidence="2 15">Cytoplasm</location>
    </subcellularLocation>
</comment>
<organism evidence="18 19">
    <name type="scientific">Aestuariispira insulae</name>
    <dbReference type="NCBI Taxonomy" id="1461337"/>
    <lineage>
        <taxon>Bacteria</taxon>
        <taxon>Pseudomonadati</taxon>
        <taxon>Pseudomonadota</taxon>
        <taxon>Alphaproteobacteria</taxon>
        <taxon>Rhodospirillales</taxon>
        <taxon>Kiloniellaceae</taxon>
        <taxon>Aestuariispira</taxon>
    </lineage>
</organism>
<gene>
    <name evidence="15" type="primary">rnc</name>
    <name evidence="18" type="ORF">DFP90_104163</name>
</gene>
<keyword evidence="6 15" id="KW-0698">rRNA processing</keyword>
<evidence type="ECO:0000256" key="15">
    <source>
        <dbReference type="HAMAP-Rule" id="MF_00104"/>
    </source>
</evidence>
<dbReference type="PANTHER" id="PTHR11207">
    <property type="entry name" value="RIBONUCLEASE III"/>
    <property type="match status" value="1"/>
</dbReference>
<feature type="binding site" evidence="15">
    <location>
        <position position="42"/>
    </location>
    <ligand>
        <name>Mg(2+)</name>
        <dbReference type="ChEBI" id="CHEBI:18420"/>
    </ligand>
</feature>
<dbReference type="EC" id="3.1.26.3" evidence="15"/>
<evidence type="ECO:0000256" key="12">
    <source>
        <dbReference type="ARBA" id="ARBA00022801"/>
    </source>
</evidence>
<evidence type="ECO:0000256" key="6">
    <source>
        <dbReference type="ARBA" id="ARBA00022552"/>
    </source>
</evidence>
<comment type="catalytic activity">
    <reaction evidence="1 15">
        <text>Endonucleolytic cleavage to 5'-phosphomonoester.</text>
        <dbReference type="EC" id="3.1.26.3"/>
    </reaction>
</comment>
<dbReference type="InterPro" id="IPR000999">
    <property type="entry name" value="RNase_III_dom"/>
</dbReference>
<keyword evidence="12 15" id="KW-0378">Hydrolase</keyword>
<dbReference type="OrthoDB" id="9805026at2"/>
<dbReference type="SMART" id="SM00535">
    <property type="entry name" value="RIBOc"/>
    <property type="match status" value="1"/>
</dbReference>
<evidence type="ECO:0000256" key="4">
    <source>
        <dbReference type="ARBA" id="ARBA00011738"/>
    </source>
</evidence>
<evidence type="ECO:0000256" key="1">
    <source>
        <dbReference type="ARBA" id="ARBA00000109"/>
    </source>
</evidence>
<comment type="caution">
    <text evidence="18">The sequence shown here is derived from an EMBL/GenBank/DDBJ whole genome shotgun (WGS) entry which is preliminary data.</text>
</comment>
<feature type="domain" description="RNase III" evidence="17">
    <location>
        <begin position="4"/>
        <end position="129"/>
    </location>
</feature>
<dbReference type="GO" id="GO:0019843">
    <property type="term" value="F:rRNA binding"/>
    <property type="evidence" value="ECO:0007669"/>
    <property type="project" value="UniProtKB-KW"/>
</dbReference>
<dbReference type="GO" id="GO:0006364">
    <property type="term" value="P:rRNA processing"/>
    <property type="evidence" value="ECO:0007669"/>
    <property type="project" value="UniProtKB-UniRule"/>
</dbReference>
<dbReference type="PROSITE" id="PS50137">
    <property type="entry name" value="DS_RBD"/>
    <property type="match status" value="1"/>
</dbReference>
<dbReference type="Proteomes" id="UP000256845">
    <property type="component" value="Unassembled WGS sequence"/>
</dbReference>
<accession>A0A3D9HNL9</accession>
<dbReference type="SUPFAM" id="SSF54768">
    <property type="entry name" value="dsRNA-binding domain-like"/>
    <property type="match status" value="1"/>
</dbReference>
<dbReference type="GO" id="GO:0003725">
    <property type="term" value="F:double-stranded RNA binding"/>
    <property type="evidence" value="ECO:0007669"/>
    <property type="project" value="TreeGrafter"/>
</dbReference>
<evidence type="ECO:0000256" key="9">
    <source>
        <dbReference type="ARBA" id="ARBA00022722"/>
    </source>
</evidence>
<dbReference type="InterPro" id="IPR011907">
    <property type="entry name" value="RNase_III"/>
</dbReference>
<keyword evidence="14 15" id="KW-0694">RNA-binding</keyword>
<evidence type="ECO:0000256" key="10">
    <source>
        <dbReference type="ARBA" id="ARBA00022723"/>
    </source>
</evidence>
<sequence length="226" mass="25279">MTVYDALFARLGHEFENVERLEQALTHRSASHGQDIGYERLEFLGDRILGLCIADMLMQAFPEEPEGALSRRLNALVRQETLAEIAAEIGLNDYLRLGKAEEESGASDNPAILADVCEAVIAALYRDSGLDASRRFIKRYWEKRLEKSSRPPKDAKSSLQEWAMARKIPLPEYETIEKEGPDHAPVFTIQVSVRGKEPAQATGDSKRSAEQKAAEILLNRLLGDIK</sequence>
<protein>
    <recommendedName>
        <fullName evidence="15">Ribonuclease 3</fullName>
        <ecNumber evidence="15">3.1.26.3</ecNumber>
    </recommendedName>
    <alternativeName>
        <fullName evidence="15">Ribonuclease III</fullName>
        <shortName evidence="15">RNase III</shortName>
    </alternativeName>
</protein>
<dbReference type="SMART" id="SM00358">
    <property type="entry name" value="DSRM"/>
    <property type="match status" value="1"/>
</dbReference>
<dbReference type="GO" id="GO:0008033">
    <property type="term" value="P:tRNA processing"/>
    <property type="evidence" value="ECO:0007669"/>
    <property type="project" value="UniProtKB-KW"/>
</dbReference>
<dbReference type="GO" id="GO:0042802">
    <property type="term" value="F:identical protein binding"/>
    <property type="evidence" value="ECO:0007669"/>
    <property type="project" value="UniProtKB-ARBA"/>
</dbReference>
<dbReference type="GO" id="GO:0010468">
    <property type="term" value="P:regulation of gene expression"/>
    <property type="evidence" value="ECO:0007669"/>
    <property type="project" value="TreeGrafter"/>
</dbReference>
<evidence type="ECO:0000259" key="16">
    <source>
        <dbReference type="PROSITE" id="PS50137"/>
    </source>
</evidence>
<dbReference type="PROSITE" id="PS00517">
    <property type="entry name" value="RNASE_3_1"/>
    <property type="match status" value="1"/>
</dbReference>
<dbReference type="Gene3D" id="3.30.160.20">
    <property type="match status" value="1"/>
</dbReference>
<keyword evidence="15" id="KW-0699">rRNA-binding</keyword>
<evidence type="ECO:0000256" key="14">
    <source>
        <dbReference type="ARBA" id="ARBA00022884"/>
    </source>
</evidence>
<keyword evidence="13 15" id="KW-0460">Magnesium</keyword>
<feature type="binding site" evidence="15">
    <location>
        <position position="115"/>
    </location>
    <ligand>
        <name>Mg(2+)</name>
        <dbReference type="ChEBI" id="CHEBI:18420"/>
    </ligand>
</feature>
<dbReference type="RefSeq" id="WP_115936681.1">
    <property type="nucleotide sequence ID" value="NZ_QRDW01000004.1"/>
</dbReference>
<dbReference type="FunFam" id="1.10.1520.10:FF:000001">
    <property type="entry name" value="Ribonuclease 3"/>
    <property type="match status" value="1"/>
</dbReference>
<keyword evidence="5 15" id="KW-0963">Cytoplasm</keyword>
<feature type="active site" evidence="15">
    <location>
        <position position="46"/>
    </location>
</feature>
<feature type="binding site" evidence="15">
    <location>
        <position position="118"/>
    </location>
    <ligand>
        <name>Mg(2+)</name>
        <dbReference type="ChEBI" id="CHEBI:18420"/>
    </ligand>
</feature>
<evidence type="ECO:0000313" key="19">
    <source>
        <dbReference type="Proteomes" id="UP000256845"/>
    </source>
</evidence>
<feature type="domain" description="DRBM" evidence="16">
    <location>
        <begin position="154"/>
        <end position="223"/>
    </location>
</feature>
<reference evidence="18 19" key="1">
    <citation type="submission" date="2018-07" db="EMBL/GenBank/DDBJ databases">
        <title>Genomic Encyclopedia of Type Strains, Phase III (KMG-III): the genomes of soil and plant-associated and newly described type strains.</title>
        <authorList>
            <person name="Whitman W."/>
        </authorList>
    </citation>
    <scope>NUCLEOTIDE SEQUENCE [LARGE SCALE GENOMIC DNA]</scope>
    <source>
        <strain evidence="18 19">CECT 8488</strain>
    </source>
</reference>
<dbReference type="GO" id="GO:0005737">
    <property type="term" value="C:cytoplasm"/>
    <property type="evidence" value="ECO:0007669"/>
    <property type="project" value="UniProtKB-SubCell"/>
</dbReference>
<comment type="subunit">
    <text evidence="4 15">Homodimer.</text>
</comment>
<comment type="function">
    <text evidence="15">Digests double-stranded RNA. Involved in the processing of primary rRNA transcript to yield the immediate precursors to the large and small rRNAs (23S and 16S). Processes some mRNAs, and tRNAs when they are encoded in the rRNA operon. Processes pre-crRNA and tracrRNA of type II CRISPR loci if present in the organism.</text>
</comment>
<evidence type="ECO:0000256" key="7">
    <source>
        <dbReference type="ARBA" id="ARBA00022664"/>
    </source>
</evidence>
<evidence type="ECO:0000256" key="13">
    <source>
        <dbReference type="ARBA" id="ARBA00022842"/>
    </source>
</evidence>
<dbReference type="AlphaFoldDB" id="A0A3D9HNL9"/>
<evidence type="ECO:0000313" key="18">
    <source>
        <dbReference type="EMBL" id="RED50891.1"/>
    </source>
</evidence>
<evidence type="ECO:0000256" key="11">
    <source>
        <dbReference type="ARBA" id="ARBA00022759"/>
    </source>
</evidence>
<dbReference type="CDD" id="cd00593">
    <property type="entry name" value="RIBOc"/>
    <property type="match status" value="1"/>
</dbReference>
<dbReference type="InterPro" id="IPR014720">
    <property type="entry name" value="dsRBD_dom"/>
</dbReference>
<dbReference type="GO" id="GO:0046872">
    <property type="term" value="F:metal ion binding"/>
    <property type="evidence" value="ECO:0007669"/>
    <property type="project" value="UniProtKB-KW"/>
</dbReference>
<dbReference type="EMBL" id="QRDW01000004">
    <property type="protein sequence ID" value="RED50891.1"/>
    <property type="molecule type" value="Genomic_DNA"/>
</dbReference>
<keyword evidence="9 15" id="KW-0540">Nuclease</keyword>
<dbReference type="GO" id="GO:0004525">
    <property type="term" value="F:ribonuclease III activity"/>
    <property type="evidence" value="ECO:0007669"/>
    <property type="project" value="UniProtKB-UniRule"/>
</dbReference>
<dbReference type="HAMAP" id="MF_00104">
    <property type="entry name" value="RNase_III"/>
    <property type="match status" value="1"/>
</dbReference>
<evidence type="ECO:0000256" key="2">
    <source>
        <dbReference type="ARBA" id="ARBA00004496"/>
    </source>
</evidence>
<keyword evidence="8 15" id="KW-0819">tRNA processing</keyword>
<dbReference type="PROSITE" id="PS50142">
    <property type="entry name" value="RNASE_3_2"/>
    <property type="match status" value="1"/>
</dbReference>
<dbReference type="SUPFAM" id="SSF69065">
    <property type="entry name" value="RNase III domain-like"/>
    <property type="match status" value="1"/>
</dbReference>
<proteinExistence type="inferred from homology"/>
<evidence type="ECO:0000256" key="5">
    <source>
        <dbReference type="ARBA" id="ARBA00022490"/>
    </source>
</evidence>
<dbReference type="Gene3D" id="1.10.1520.10">
    <property type="entry name" value="Ribonuclease III domain"/>
    <property type="match status" value="1"/>
</dbReference>
<keyword evidence="7 15" id="KW-0507">mRNA processing</keyword>
<dbReference type="FunFam" id="3.30.160.20:FF:000003">
    <property type="entry name" value="Ribonuclease 3"/>
    <property type="match status" value="1"/>
</dbReference>
<dbReference type="Pfam" id="PF14622">
    <property type="entry name" value="Ribonucleas_3_3"/>
    <property type="match status" value="1"/>
</dbReference>
<keyword evidence="10 15" id="KW-0479">Metal-binding</keyword>
<keyword evidence="19" id="KW-1185">Reference proteome</keyword>
<evidence type="ECO:0000256" key="8">
    <source>
        <dbReference type="ARBA" id="ARBA00022694"/>
    </source>
</evidence>
<keyword evidence="11 15" id="KW-0255">Endonuclease</keyword>
<dbReference type="Pfam" id="PF00035">
    <property type="entry name" value="dsrm"/>
    <property type="match status" value="1"/>
</dbReference>
<comment type="cofactor">
    <cofactor evidence="15">
        <name>Mg(2+)</name>
        <dbReference type="ChEBI" id="CHEBI:18420"/>
    </cofactor>
</comment>
<evidence type="ECO:0000256" key="3">
    <source>
        <dbReference type="ARBA" id="ARBA00010183"/>
    </source>
</evidence>
<evidence type="ECO:0000259" key="17">
    <source>
        <dbReference type="PROSITE" id="PS50142"/>
    </source>
</evidence>
<dbReference type="GO" id="GO:0006397">
    <property type="term" value="P:mRNA processing"/>
    <property type="evidence" value="ECO:0007669"/>
    <property type="project" value="UniProtKB-UniRule"/>
</dbReference>
<dbReference type="InterPro" id="IPR036389">
    <property type="entry name" value="RNase_III_sf"/>
</dbReference>
<name>A0A3D9HNL9_9PROT</name>
<comment type="similarity">
    <text evidence="3">Belongs to the ribonuclease III family.</text>
</comment>
<dbReference type="NCBIfam" id="TIGR02191">
    <property type="entry name" value="RNaseIII"/>
    <property type="match status" value="1"/>
</dbReference>
<dbReference type="PANTHER" id="PTHR11207:SF0">
    <property type="entry name" value="RIBONUCLEASE 3"/>
    <property type="match status" value="1"/>
</dbReference>